<feature type="transmembrane region" description="Helical" evidence="1">
    <location>
        <begin position="107"/>
        <end position="129"/>
    </location>
</feature>
<protein>
    <recommendedName>
        <fullName evidence="3">Glycosyltransferase RgtA/B/C/D-like domain-containing protein</fullName>
    </recommendedName>
</protein>
<evidence type="ECO:0000313" key="2">
    <source>
        <dbReference type="EMBL" id="VYU67906.1"/>
    </source>
</evidence>
<feature type="transmembrane region" description="Helical" evidence="1">
    <location>
        <begin position="58"/>
        <end position="86"/>
    </location>
</feature>
<feature type="transmembrane region" description="Helical" evidence="1">
    <location>
        <begin position="9"/>
        <end position="26"/>
    </location>
</feature>
<organism evidence="2">
    <name type="scientific">Roseburia intestinalis</name>
    <dbReference type="NCBI Taxonomy" id="166486"/>
    <lineage>
        <taxon>Bacteria</taxon>
        <taxon>Bacillati</taxon>
        <taxon>Bacillota</taxon>
        <taxon>Clostridia</taxon>
        <taxon>Lachnospirales</taxon>
        <taxon>Lachnospiraceae</taxon>
        <taxon>Roseburia</taxon>
    </lineage>
</organism>
<dbReference type="EMBL" id="CACRUM010000089">
    <property type="protein sequence ID" value="VYU67906.1"/>
    <property type="molecule type" value="Genomic_DNA"/>
</dbReference>
<keyword evidence="1" id="KW-1133">Transmembrane helix</keyword>
<evidence type="ECO:0008006" key="3">
    <source>
        <dbReference type="Google" id="ProtNLM"/>
    </source>
</evidence>
<feature type="transmembrane region" description="Helical" evidence="1">
    <location>
        <begin position="164"/>
        <end position="180"/>
    </location>
</feature>
<accession>A0A6N3GTV0</accession>
<proteinExistence type="predicted"/>
<feature type="transmembrane region" description="Helical" evidence="1">
    <location>
        <begin position="135"/>
        <end position="152"/>
    </location>
</feature>
<feature type="transmembrane region" description="Helical" evidence="1">
    <location>
        <begin position="493"/>
        <end position="514"/>
    </location>
</feature>
<feature type="transmembrane region" description="Helical" evidence="1">
    <location>
        <begin position="425"/>
        <end position="447"/>
    </location>
</feature>
<feature type="transmembrane region" description="Helical" evidence="1">
    <location>
        <begin position="186"/>
        <end position="202"/>
    </location>
</feature>
<keyword evidence="1" id="KW-0812">Transmembrane</keyword>
<keyword evidence="1" id="KW-0472">Membrane</keyword>
<reference evidence="2" key="1">
    <citation type="submission" date="2019-11" db="EMBL/GenBank/DDBJ databases">
        <authorList>
            <person name="Feng L."/>
        </authorList>
    </citation>
    <scope>NUCLEOTIDE SEQUENCE</scope>
    <source>
        <strain evidence="2">RintestinalisLFYP67</strain>
    </source>
</reference>
<evidence type="ECO:0000256" key="1">
    <source>
        <dbReference type="SAM" id="Phobius"/>
    </source>
</evidence>
<gene>
    <name evidence="2" type="ORF">RILFYP67_02932</name>
</gene>
<name>A0A6N3GTV0_9FIRM</name>
<feature type="transmembrane region" description="Helical" evidence="1">
    <location>
        <begin position="459"/>
        <end position="481"/>
    </location>
</feature>
<sequence length="524" mass="62219">MRIANRKVIYYISLVLFFFSTYIFLLPDSVQYYDYLDFFEGIRPLEQWNPDRGFVFPFILWMGTMITSNVLGILVIFSVIYIFSFVYIIKTLQLILKYENVEISDAYVYICVFIVLGINPIIYSCYHVVLTEFVSAFWVIIQFYVSTKFLLYRITDRKYEKHKYFLYCIISCILIILEYFTKQMYFPISLVIVLFYEIFYVIKRKEIKNFIYSAILLVAMLFALVGSVKIFGQVTDSSKKQDSFAIIAGGLRYFEVEGYEHKDGDIRISHYYQGKRKVYIKDDNEENIDEFVYNFDGSFGNTVKFVFLCLKKNPQRFFQGYYDNYMLLSGFYSRPWEHDYIQYQTGRVVRHDILKNLYDIGTPEIKNLSQEIKTSFIPYILIENVDTQWLVTGWEKNGWSFWNDRVLNYREIGGSLVGKILGKSFFYSISMSLWAVLITISPLRFVFYIYKYCKKREKSIYYSAQAVLNVFCTSQIVFFSITGCVVDRYLLAGYMAVLISFMLFILCAGVRFLCCREWVKRIRV</sequence>
<dbReference type="AlphaFoldDB" id="A0A6N3GTV0"/>
<feature type="transmembrane region" description="Helical" evidence="1">
    <location>
        <begin position="209"/>
        <end position="231"/>
    </location>
</feature>
<dbReference type="RefSeq" id="WP_370775075.1">
    <property type="nucleotide sequence ID" value="NZ_CACRUM010000089.1"/>
</dbReference>